<reference evidence="2" key="1">
    <citation type="submission" date="2021-01" db="EMBL/GenBank/DDBJ databases">
        <authorList>
            <person name="Corre E."/>
            <person name="Pelletier E."/>
            <person name="Niang G."/>
            <person name="Scheremetjew M."/>
            <person name="Finn R."/>
            <person name="Kale V."/>
            <person name="Holt S."/>
            <person name="Cochrane G."/>
            <person name="Meng A."/>
            <person name="Brown T."/>
            <person name="Cohen L."/>
        </authorList>
    </citation>
    <scope>NUCLEOTIDE SEQUENCE</scope>
    <source>
        <strain evidence="2">CCMP1594</strain>
    </source>
</reference>
<feature type="compositionally biased region" description="Acidic residues" evidence="1">
    <location>
        <begin position="172"/>
        <end position="184"/>
    </location>
</feature>
<feature type="compositionally biased region" description="Polar residues" evidence="1">
    <location>
        <begin position="631"/>
        <end position="643"/>
    </location>
</feature>
<feature type="compositionally biased region" description="Polar residues" evidence="1">
    <location>
        <begin position="224"/>
        <end position="234"/>
    </location>
</feature>
<protein>
    <recommendedName>
        <fullName evidence="3">SAP domain-containing protein</fullName>
    </recommendedName>
</protein>
<feature type="region of interest" description="Disordered" evidence="1">
    <location>
        <begin position="163"/>
        <end position="185"/>
    </location>
</feature>
<feature type="compositionally biased region" description="Acidic residues" evidence="1">
    <location>
        <begin position="321"/>
        <end position="335"/>
    </location>
</feature>
<feature type="region of interest" description="Disordered" evidence="1">
    <location>
        <begin position="243"/>
        <end position="278"/>
    </location>
</feature>
<feature type="region of interest" description="Disordered" evidence="1">
    <location>
        <begin position="450"/>
        <end position="493"/>
    </location>
</feature>
<feature type="region of interest" description="Disordered" evidence="1">
    <location>
        <begin position="215"/>
        <end position="234"/>
    </location>
</feature>
<dbReference type="AlphaFoldDB" id="A0A7S4GKA9"/>
<evidence type="ECO:0000313" key="2">
    <source>
        <dbReference type="EMBL" id="CAE0839518.1"/>
    </source>
</evidence>
<dbReference type="InterPro" id="IPR036361">
    <property type="entry name" value="SAP_dom_sf"/>
</dbReference>
<organism evidence="2">
    <name type="scientific">Eutreptiella gymnastica</name>
    <dbReference type="NCBI Taxonomy" id="73025"/>
    <lineage>
        <taxon>Eukaryota</taxon>
        <taxon>Discoba</taxon>
        <taxon>Euglenozoa</taxon>
        <taxon>Euglenida</taxon>
        <taxon>Spirocuta</taxon>
        <taxon>Euglenophyceae</taxon>
        <taxon>Eutreptiales</taxon>
        <taxon>Eutreptiaceae</taxon>
        <taxon>Eutreptiella</taxon>
    </lineage>
</organism>
<accession>A0A7S4GKA9</accession>
<feature type="region of interest" description="Disordered" evidence="1">
    <location>
        <begin position="624"/>
        <end position="729"/>
    </location>
</feature>
<dbReference type="Gene3D" id="1.10.720.30">
    <property type="entry name" value="SAP domain"/>
    <property type="match status" value="1"/>
</dbReference>
<evidence type="ECO:0008006" key="3">
    <source>
        <dbReference type="Google" id="ProtNLM"/>
    </source>
</evidence>
<feature type="compositionally biased region" description="Low complexity" evidence="1">
    <location>
        <begin position="671"/>
        <end position="691"/>
    </location>
</feature>
<sequence>MASVDKENSDALRGRLHVCFLTKHSCTPLKPQSLNQLPIAPQSATLKSFSAGPLGSPISQGCDSIEEPCRPVDIVANKSRDKVVCNRKRVDGGEESSRVGKLGTGDVDMTLRWIPVVIHPNCAIESKGIGSGVENDGTNEVQNHLHLYPQNARSTSLIATKDTNGTVRAQDTNEEQQDDEEVEGDGQIGEADMIAKDCNLSHEIGSDCMDTGTKKDTPHEFEETTPNLCHDNVSSTPLIEKLGAEDKDTDDEERRDDEVLQSDGATSEVGMTALERNVNEESECMDVAAETGETCEVDKTLHLCHEHASTTLLIGHRVENENVEVDEEDEEDQNEEEKAKEGEESSFCMSEDSQSQDSSSEDESYDPSHRVRRKRKCKQPEPAVSVVCALTGDLACTSREIQRLHAENGLEPLTVPDLRRLCARLGLAGLSGLKKADLLSRLEAHAHMARPRCGPAPGAESEGGASQAAAGPVSGVADAEGGSDDGKGCGMPDTAGRADEVREMKLGLIDHIQRRSQVCSPGKRQLCSPGKGQLCSPRLNQFSSPKLKPNCSPKKRQLCFPGLSDFSSPKRKPLCSPNGRQLCSPTPSSAAHPAKEGPEDPPMLINFLFADTDGLINALSESSPGGDLCAGTSSAQHAQQAGMSTGPSSGGPAGVGVTSAEPQPCVPAATSMSSANGRAAAAEVAQRPAESLPGLGEGNSMTTDAAPLSPMLSPQRKRRRLMASNRLSI</sequence>
<feature type="compositionally biased region" description="Polar residues" evidence="1">
    <location>
        <begin position="578"/>
        <end position="589"/>
    </location>
</feature>
<proteinExistence type="predicted"/>
<gene>
    <name evidence="2" type="ORF">EGYM00163_LOCUS50890</name>
</gene>
<feature type="region of interest" description="Disordered" evidence="1">
    <location>
        <begin position="315"/>
        <end position="376"/>
    </location>
</feature>
<feature type="compositionally biased region" description="Low complexity" evidence="1">
    <location>
        <begin position="455"/>
        <end position="472"/>
    </location>
</feature>
<feature type="region of interest" description="Disordered" evidence="1">
    <location>
        <begin position="567"/>
        <end position="604"/>
    </location>
</feature>
<dbReference type="EMBL" id="HBJA01147859">
    <property type="protein sequence ID" value="CAE0839518.1"/>
    <property type="molecule type" value="Transcribed_RNA"/>
</dbReference>
<evidence type="ECO:0000256" key="1">
    <source>
        <dbReference type="SAM" id="MobiDB-lite"/>
    </source>
</evidence>
<name>A0A7S4GKA9_9EUGL</name>